<organism evidence="2 3">
    <name type="scientific">Aldrovandia affinis</name>
    <dbReference type="NCBI Taxonomy" id="143900"/>
    <lineage>
        <taxon>Eukaryota</taxon>
        <taxon>Metazoa</taxon>
        <taxon>Chordata</taxon>
        <taxon>Craniata</taxon>
        <taxon>Vertebrata</taxon>
        <taxon>Euteleostomi</taxon>
        <taxon>Actinopterygii</taxon>
        <taxon>Neopterygii</taxon>
        <taxon>Teleostei</taxon>
        <taxon>Notacanthiformes</taxon>
        <taxon>Halosauridae</taxon>
        <taxon>Aldrovandia</taxon>
    </lineage>
</organism>
<feature type="chain" id="PRO_5042020963" evidence="1">
    <location>
        <begin position="24"/>
        <end position="138"/>
    </location>
</feature>
<keyword evidence="3" id="KW-1185">Reference proteome</keyword>
<accession>A0AAD7SPU2</accession>
<feature type="signal peptide" evidence="1">
    <location>
        <begin position="1"/>
        <end position="23"/>
    </location>
</feature>
<evidence type="ECO:0000256" key="1">
    <source>
        <dbReference type="SAM" id="SignalP"/>
    </source>
</evidence>
<comment type="caution">
    <text evidence="2">The sequence shown here is derived from an EMBL/GenBank/DDBJ whole genome shotgun (WGS) entry which is preliminary data.</text>
</comment>
<evidence type="ECO:0000313" key="2">
    <source>
        <dbReference type="EMBL" id="KAJ8406549.1"/>
    </source>
</evidence>
<gene>
    <name evidence="2" type="ORF">AAFF_G00301230</name>
</gene>
<proteinExistence type="predicted"/>
<protein>
    <submittedName>
        <fullName evidence="2">Uncharacterized protein</fullName>
    </submittedName>
</protein>
<sequence>MVCVISLGPLLLLASILFQHIASHPVLERSQEDVEGLMRRKNSHFNYLFARDYVEDLLEDKRSVSEVSGLQTRQLGDIEFSHSYAEYLRSKAKLSTMCSFLRQLQHIKKSGPAEDSEGVNQLLKQYMCPAGHQWMPNL</sequence>
<name>A0AAD7SPU2_9TELE</name>
<dbReference type="Proteomes" id="UP001221898">
    <property type="component" value="Unassembled WGS sequence"/>
</dbReference>
<evidence type="ECO:0000313" key="3">
    <source>
        <dbReference type="Proteomes" id="UP001221898"/>
    </source>
</evidence>
<dbReference type="EMBL" id="JAINUG010000043">
    <property type="protein sequence ID" value="KAJ8406549.1"/>
    <property type="molecule type" value="Genomic_DNA"/>
</dbReference>
<dbReference type="AlphaFoldDB" id="A0AAD7SPU2"/>
<reference evidence="2" key="1">
    <citation type="journal article" date="2023" name="Science">
        <title>Genome structures resolve the early diversification of teleost fishes.</title>
        <authorList>
            <person name="Parey E."/>
            <person name="Louis A."/>
            <person name="Montfort J."/>
            <person name="Bouchez O."/>
            <person name="Roques C."/>
            <person name="Iampietro C."/>
            <person name="Lluch J."/>
            <person name="Castinel A."/>
            <person name="Donnadieu C."/>
            <person name="Desvignes T."/>
            <person name="Floi Bucao C."/>
            <person name="Jouanno E."/>
            <person name="Wen M."/>
            <person name="Mejri S."/>
            <person name="Dirks R."/>
            <person name="Jansen H."/>
            <person name="Henkel C."/>
            <person name="Chen W.J."/>
            <person name="Zahm M."/>
            <person name="Cabau C."/>
            <person name="Klopp C."/>
            <person name="Thompson A.W."/>
            <person name="Robinson-Rechavi M."/>
            <person name="Braasch I."/>
            <person name="Lecointre G."/>
            <person name="Bobe J."/>
            <person name="Postlethwait J.H."/>
            <person name="Berthelot C."/>
            <person name="Roest Crollius H."/>
            <person name="Guiguen Y."/>
        </authorList>
    </citation>
    <scope>NUCLEOTIDE SEQUENCE</scope>
    <source>
        <strain evidence="2">NC1722</strain>
    </source>
</reference>
<keyword evidence="1" id="KW-0732">Signal</keyword>